<dbReference type="Gene3D" id="1.10.600.10">
    <property type="entry name" value="Farnesyl Diphosphate Synthase"/>
    <property type="match status" value="1"/>
</dbReference>
<dbReference type="AlphaFoldDB" id="A0A094QZZ1"/>
<evidence type="ECO:0000256" key="1">
    <source>
        <dbReference type="ARBA" id="ARBA00001946"/>
    </source>
</evidence>
<dbReference type="PANTHER" id="PTHR12001">
    <property type="entry name" value="GERANYLGERANYL PYROPHOSPHATE SYNTHASE"/>
    <property type="match status" value="1"/>
</dbReference>
<dbReference type="GO" id="GO:0004659">
    <property type="term" value="F:prenyltransferase activity"/>
    <property type="evidence" value="ECO:0007669"/>
    <property type="project" value="InterPro"/>
</dbReference>
<evidence type="ECO:0000256" key="4">
    <source>
        <dbReference type="ARBA" id="ARBA00022723"/>
    </source>
</evidence>
<dbReference type="SFLD" id="SFLDG01017">
    <property type="entry name" value="Polyprenyl_Transferase_Like"/>
    <property type="match status" value="1"/>
</dbReference>
<dbReference type="Pfam" id="PF00348">
    <property type="entry name" value="polyprenyl_synt"/>
    <property type="match status" value="1"/>
</dbReference>
<organism evidence="6">
    <name type="scientific">freshwater metagenome</name>
    <dbReference type="NCBI Taxonomy" id="449393"/>
    <lineage>
        <taxon>unclassified sequences</taxon>
        <taxon>metagenomes</taxon>
        <taxon>ecological metagenomes</taxon>
    </lineage>
</organism>
<name>A0A094QZZ1_9ZZZZ</name>
<dbReference type="GO" id="GO:0046872">
    <property type="term" value="F:metal ion binding"/>
    <property type="evidence" value="ECO:0007669"/>
    <property type="project" value="UniProtKB-KW"/>
</dbReference>
<sequence>MASFGIPDLSPALEADLAKRMVEVEALLRLQIEGKYPLVIETSRHLVEAGGKRLRPLLTLITSHYGDPSAHGIIEAAVVCELTHVATLYHDDVMDEAPLRRGVESANNRWGNTVAILTGDYLFARTSDMLADLGPAAVHLQAQTFERLVIGQIMETQGPVDGVDPLQHYLGVVADKTGSLIAASAQFGAMLAGAPREQTNALAAFGEKIGITFQLVDDVIDIASQSHDSGKTPGTDLKEGVPTLVTLNVMSSTRTQDRDLQALLKGPIADQDVVEQVLDQLRQHPALEQSREQILTIANEARTLLRPLPLNDATSALFSLCDAVIDRSS</sequence>
<dbReference type="InterPro" id="IPR000092">
    <property type="entry name" value="Polyprenyl_synt"/>
</dbReference>
<evidence type="ECO:0000256" key="5">
    <source>
        <dbReference type="ARBA" id="ARBA00022842"/>
    </source>
</evidence>
<proteinExistence type="inferred from homology"/>
<evidence type="ECO:0000256" key="3">
    <source>
        <dbReference type="ARBA" id="ARBA00022679"/>
    </source>
</evidence>
<dbReference type="PANTHER" id="PTHR12001:SF69">
    <property type="entry name" value="ALL TRANS-POLYPRENYL-DIPHOSPHATE SYNTHASE PDSS1"/>
    <property type="match status" value="1"/>
</dbReference>
<keyword evidence="4" id="KW-0479">Metal-binding</keyword>
<evidence type="ECO:0000313" key="6">
    <source>
        <dbReference type="EMBL" id="KGA20241.1"/>
    </source>
</evidence>
<dbReference type="SUPFAM" id="SSF48576">
    <property type="entry name" value="Terpenoid synthases"/>
    <property type="match status" value="1"/>
</dbReference>
<dbReference type="EMBL" id="JNSL01000023">
    <property type="protein sequence ID" value="KGA20241.1"/>
    <property type="molecule type" value="Genomic_DNA"/>
</dbReference>
<dbReference type="GO" id="GO:0008299">
    <property type="term" value="P:isoprenoid biosynthetic process"/>
    <property type="evidence" value="ECO:0007669"/>
    <property type="project" value="InterPro"/>
</dbReference>
<dbReference type="InterPro" id="IPR033749">
    <property type="entry name" value="Polyprenyl_synt_CS"/>
</dbReference>
<dbReference type="SFLD" id="SFLDS00005">
    <property type="entry name" value="Isoprenoid_Synthase_Type_I"/>
    <property type="match status" value="1"/>
</dbReference>
<evidence type="ECO:0000256" key="2">
    <source>
        <dbReference type="ARBA" id="ARBA00006706"/>
    </source>
</evidence>
<dbReference type="PROSITE" id="PS00444">
    <property type="entry name" value="POLYPRENYL_SYNTHASE_2"/>
    <property type="match status" value="1"/>
</dbReference>
<accession>A0A094QZZ1</accession>
<evidence type="ECO:0008006" key="7">
    <source>
        <dbReference type="Google" id="ProtNLM"/>
    </source>
</evidence>
<dbReference type="CDD" id="cd00685">
    <property type="entry name" value="Trans_IPPS_HT"/>
    <property type="match status" value="1"/>
</dbReference>
<protein>
    <recommendedName>
        <fullName evidence="7">Geranylgeranyl pyrophosphate synthase</fullName>
    </recommendedName>
</protein>
<comment type="similarity">
    <text evidence="2">Belongs to the FPP/GGPP synthase family.</text>
</comment>
<comment type="caution">
    <text evidence="6">The sequence shown here is derived from an EMBL/GenBank/DDBJ whole genome shotgun (WGS) entry which is preliminary data.</text>
</comment>
<keyword evidence="5" id="KW-0460">Magnesium</keyword>
<dbReference type="InterPro" id="IPR008949">
    <property type="entry name" value="Isoprenoid_synthase_dom_sf"/>
</dbReference>
<gene>
    <name evidence="6" type="ORF">GM51_5530</name>
</gene>
<reference evidence="6" key="1">
    <citation type="submission" date="2014-06" db="EMBL/GenBank/DDBJ databases">
        <title>Key roles for freshwater Actinobacteria revealed by deep metagenomic sequencing.</title>
        <authorList>
            <person name="Ghai R."/>
            <person name="Mizuno C.M."/>
            <person name="Picazo A."/>
            <person name="Camacho A."/>
            <person name="Rodriguez-Valera F."/>
        </authorList>
    </citation>
    <scope>NUCLEOTIDE SEQUENCE</scope>
</reference>
<keyword evidence="3" id="KW-0808">Transferase</keyword>
<comment type="cofactor">
    <cofactor evidence="1">
        <name>Mg(2+)</name>
        <dbReference type="ChEBI" id="CHEBI:18420"/>
    </cofactor>
</comment>